<dbReference type="RefSeq" id="WP_109868465.1">
    <property type="nucleotide sequence ID" value="NZ_QGNA01000001.1"/>
</dbReference>
<sequence length="344" mass="36176">MAGAAHGGAEGFYERLVLAQHRSGMEVLAVVRRNAERAARLAAGGLAPVELGFGGPLDLLTGRQLRATLEAFRPQVVVAWMNRAARFARSASRGAAWTLVGRLGGQYDLGYYRGCDILVANTRGLCEWIAGQGWPRQRLKHLPNFASDMGGAAPADLPLPSGVPILLAMGRLHPNKDFSTLLRAVALLPAEVHLALAGEGEERGALEALARELGIASRIAFLGWRQDVGALLAASDMLVVPSRIEPLGNVVIEGFSATRPVVAAAADGPRELIEDGRSGLLVPIGDHAAMAGAIACLLADRARAAAIAQAGRAEFETHHAEAPVLAAWSLFLQAAAMIRTGVPR</sequence>
<evidence type="ECO:0000256" key="1">
    <source>
        <dbReference type="ARBA" id="ARBA00022676"/>
    </source>
</evidence>
<dbReference type="CDD" id="cd03811">
    <property type="entry name" value="GT4_GT28_WabH-like"/>
    <property type="match status" value="1"/>
</dbReference>
<comment type="caution">
    <text evidence="3">The sequence shown here is derived from an EMBL/GenBank/DDBJ whole genome shotgun (WGS) entry which is preliminary data.</text>
</comment>
<dbReference type="PANTHER" id="PTHR12526">
    <property type="entry name" value="GLYCOSYLTRANSFERASE"/>
    <property type="match status" value="1"/>
</dbReference>
<reference evidence="4" key="1">
    <citation type="submission" date="2018-05" db="EMBL/GenBank/DDBJ databases">
        <authorList>
            <person name="Du Z."/>
            <person name="Wang X."/>
        </authorList>
    </citation>
    <scope>NUCLEOTIDE SEQUENCE [LARGE SCALE GENOMIC DNA]</scope>
    <source>
        <strain evidence="4">CQN31</strain>
    </source>
</reference>
<dbReference type="AlphaFoldDB" id="A0A317FGY2"/>
<dbReference type="EMBL" id="QGNA01000001">
    <property type="protein sequence ID" value="PWS37843.1"/>
    <property type="molecule type" value="Genomic_DNA"/>
</dbReference>
<accession>A0A317FGY2</accession>
<dbReference type="SUPFAM" id="SSF53756">
    <property type="entry name" value="UDP-Glycosyltransferase/glycogen phosphorylase"/>
    <property type="match status" value="1"/>
</dbReference>
<organism evidence="3 4">
    <name type="scientific">Falsiroseomonas bella</name>
    <dbReference type="NCBI Taxonomy" id="2184016"/>
    <lineage>
        <taxon>Bacteria</taxon>
        <taxon>Pseudomonadati</taxon>
        <taxon>Pseudomonadota</taxon>
        <taxon>Alphaproteobacteria</taxon>
        <taxon>Acetobacterales</taxon>
        <taxon>Roseomonadaceae</taxon>
        <taxon>Falsiroseomonas</taxon>
    </lineage>
</organism>
<protein>
    <submittedName>
        <fullName evidence="3">Glycosyl transferase</fullName>
    </submittedName>
</protein>
<evidence type="ECO:0000313" key="4">
    <source>
        <dbReference type="Proteomes" id="UP000245765"/>
    </source>
</evidence>
<dbReference type="PANTHER" id="PTHR12526:SF510">
    <property type="entry name" value="D-INOSITOL 3-PHOSPHATE GLYCOSYLTRANSFERASE"/>
    <property type="match status" value="1"/>
</dbReference>
<proteinExistence type="predicted"/>
<dbReference type="Proteomes" id="UP000245765">
    <property type="component" value="Unassembled WGS sequence"/>
</dbReference>
<dbReference type="Gene3D" id="3.40.50.2000">
    <property type="entry name" value="Glycogen Phosphorylase B"/>
    <property type="match status" value="2"/>
</dbReference>
<dbReference type="GO" id="GO:0016757">
    <property type="term" value="F:glycosyltransferase activity"/>
    <property type="evidence" value="ECO:0007669"/>
    <property type="project" value="UniProtKB-KW"/>
</dbReference>
<evidence type="ECO:0000256" key="2">
    <source>
        <dbReference type="ARBA" id="ARBA00022679"/>
    </source>
</evidence>
<dbReference type="OrthoDB" id="529131at2"/>
<keyword evidence="4" id="KW-1185">Reference proteome</keyword>
<gene>
    <name evidence="3" type="ORF">DFH01_00555</name>
</gene>
<evidence type="ECO:0000313" key="3">
    <source>
        <dbReference type="EMBL" id="PWS37843.1"/>
    </source>
</evidence>
<keyword evidence="1" id="KW-0328">Glycosyltransferase</keyword>
<name>A0A317FGY2_9PROT</name>
<keyword evidence="2 3" id="KW-0808">Transferase</keyword>
<dbReference type="Pfam" id="PF13692">
    <property type="entry name" value="Glyco_trans_1_4"/>
    <property type="match status" value="1"/>
</dbReference>